<dbReference type="EMBL" id="JBHPBY010000425">
    <property type="protein sequence ID" value="MFC1853110.1"/>
    <property type="molecule type" value="Genomic_DNA"/>
</dbReference>
<feature type="transmembrane region" description="Helical" evidence="1">
    <location>
        <begin position="818"/>
        <end position="834"/>
    </location>
</feature>
<evidence type="ECO:0000256" key="1">
    <source>
        <dbReference type="SAM" id="Phobius"/>
    </source>
</evidence>
<feature type="transmembrane region" description="Helical" evidence="1">
    <location>
        <begin position="998"/>
        <end position="1022"/>
    </location>
</feature>
<feature type="transmembrane region" description="Helical" evidence="1">
    <location>
        <begin position="841"/>
        <end position="859"/>
    </location>
</feature>
<evidence type="ECO:0000313" key="2">
    <source>
        <dbReference type="EMBL" id="MFC1853110.1"/>
    </source>
</evidence>
<name>A0ABV6Z3T9_UNCC1</name>
<evidence type="ECO:0000313" key="3">
    <source>
        <dbReference type="Proteomes" id="UP001594351"/>
    </source>
</evidence>
<feature type="transmembrane region" description="Helical" evidence="1">
    <location>
        <begin position="705"/>
        <end position="722"/>
    </location>
</feature>
<keyword evidence="1" id="KW-1133">Transmembrane helix</keyword>
<keyword evidence="1" id="KW-0472">Membrane</keyword>
<reference evidence="2 3" key="1">
    <citation type="submission" date="2024-09" db="EMBL/GenBank/DDBJ databases">
        <title>Laminarin stimulates single cell rates of sulfate reduction while oxygen inhibits transcriptomic activity in coastal marine sediment.</title>
        <authorList>
            <person name="Lindsay M."/>
            <person name="Orcutt B."/>
            <person name="Emerson D."/>
            <person name="Stepanauskas R."/>
            <person name="D'Angelo T."/>
        </authorList>
    </citation>
    <scope>NUCLEOTIDE SEQUENCE [LARGE SCALE GENOMIC DNA]</scope>
    <source>
        <strain evidence="2">SAG AM-311-K15</strain>
    </source>
</reference>
<comment type="caution">
    <text evidence="2">The sequence shown here is derived from an EMBL/GenBank/DDBJ whole genome shotgun (WGS) entry which is preliminary data.</text>
</comment>
<feature type="transmembrane region" description="Helical" evidence="1">
    <location>
        <begin position="903"/>
        <end position="922"/>
    </location>
</feature>
<keyword evidence="3" id="KW-1185">Reference proteome</keyword>
<protein>
    <recommendedName>
        <fullName evidence="4">NACHT domain-containing protein</fullName>
    </recommendedName>
</protein>
<gene>
    <name evidence="2" type="ORF">ACFL27_23175</name>
</gene>
<dbReference type="InterPro" id="IPR027417">
    <property type="entry name" value="P-loop_NTPase"/>
</dbReference>
<organism evidence="2 3">
    <name type="scientific">candidate division CSSED10-310 bacterium</name>
    <dbReference type="NCBI Taxonomy" id="2855610"/>
    <lineage>
        <taxon>Bacteria</taxon>
        <taxon>Bacteria division CSSED10-310</taxon>
    </lineage>
</organism>
<accession>A0ABV6Z3T9</accession>
<dbReference type="SUPFAM" id="SSF52540">
    <property type="entry name" value="P-loop containing nucleoside triphosphate hydrolases"/>
    <property type="match status" value="1"/>
</dbReference>
<dbReference type="Proteomes" id="UP001594351">
    <property type="component" value="Unassembled WGS sequence"/>
</dbReference>
<dbReference type="Gene3D" id="3.40.50.300">
    <property type="entry name" value="P-loop containing nucleotide triphosphate hydrolases"/>
    <property type="match status" value="1"/>
</dbReference>
<sequence>MILLDPKYHADQEKIDLDQKLLHSLPKPLQAFTTKLEDDTHHQLKLQELCLSLIPLTFQYIALILSCEYFNTKLPPKTEVTDSLMRMIKRPGAGKWVGFIRSATSYFKEHGCQVITPDALAMLHTTLVARRKPKITMVEPSGLKNKVDYYEALINIRNRFAHSRQISESSAAQLFSDYYRIWKALISLLHPFFTVRILRLVSTEDKYIPYDNAAFDPPQITPRETGEVPLIIINKQKVFLELKPLLVLLTMPEESQDDVLFLEEMKGKKLLYLYKDHYIKRKEEYGSFIALIDSRTVPMTAVSSSELSVPILSQRIHRITQTALTDFEDTLKYIPSMFVERPSIGRRLDEWLKAQQPGTIVVGEPGTGKTSLVANWCGQRIEQGDHVLLLEAAKLEHSDLPRTMEDLLHLGSPLRECLESIYQQNRNVPADTPPVRFIVIIDGVNEFVGSGLDNRSLLWQEISNLVNRFDDYRPFFKCLATTRSDLWIRDFPKKDSLDLRFKRRLFYGSDTLAFPLIQVGQLTDEEAAAIYEKARTGIAGMAPRTPWQELAPTTRTVVRNPFLLRLLLRTYNDLDVPALNERTLTRHYAQEQALNDREKKEILFRLLDRMAELRKTEISLTEFLQTKKDKKRKVKMKIRDLDGIVYDPRSQSPYKQLLGEGLIEERSVSANGETEERLAFAQEKITTLLDREHKVEQLKRSLRRFLYFFLVIFILYGLIFMLESHQTARMVRSFPLIFTDCTLPAADIGGLLKQAIAITNMHNRHFLMFISLTLFPISLFYLLTINSIFLRRLSSIHLAQDLPSQYTNRKFAKVRDRHLGVVMGICFILYFLIFRSPHWHNISLIAIINDIMLVIIKNPHLFRDLLVFLTLTFIAANVYTILRHGSVPEDATTLLGKRAALESGLSLFLIFVPLLLLLFLWVNVLAYVNSEQGDAIAAMEKEFLSGPAYQSLEKSPERKDKAVLMYMKFSILDTWRTKRIIRDDAIPFFKRACNGFTASIFMILPLFLGLQWLAAIPVEAWLRQRRA</sequence>
<proteinExistence type="predicted"/>
<feature type="transmembrane region" description="Helical" evidence="1">
    <location>
        <begin position="865"/>
        <end position="882"/>
    </location>
</feature>
<feature type="transmembrane region" description="Helical" evidence="1">
    <location>
        <begin position="766"/>
        <end position="789"/>
    </location>
</feature>
<evidence type="ECO:0008006" key="4">
    <source>
        <dbReference type="Google" id="ProtNLM"/>
    </source>
</evidence>
<keyword evidence="1" id="KW-0812">Transmembrane</keyword>